<organism evidence="1 2">
    <name type="scientific">Diphasiastrum complanatum</name>
    <name type="common">Issler's clubmoss</name>
    <name type="synonym">Lycopodium complanatum</name>
    <dbReference type="NCBI Taxonomy" id="34168"/>
    <lineage>
        <taxon>Eukaryota</taxon>
        <taxon>Viridiplantae</taxon>
        <taxon>Streptophyta</taxon>
        <taxon>Embryophyta</taxon>
        <taxon>Tracheophyta</taxon>
        <taxon>Lycopodiopsida</taxon>
        <taxon>Lycopodiales</taxon>
        <taxon>Lycopodiaceae</taxon>
        <taxon>Lycopodioideae</taxon>
        <taxon>Diphasiastrum</taxon>
    </lineage>
</organism>
<evidence type="ECO:0000313" key="1">
    <source>
        <dbReference type="EMBL" id="KAJ7513587.1"/>
    </source>
</evidence>
<gene>
    <name evidence="1" type="ORF">O6H91_23G005700</name>
</gene>
<dbReference type="Proteomes" id="UP001162992">
    <property type="component" value="Chromosome 23"/>
</dbReference>
<protein>
    <submittedName>
        <fullName evidence="1">Uncharacterized protein</fullName>
    </submittedName>
</protein>
<keyword evidence="2" id="KW-1185">Reference proteome</keyword>
<comment type="caution">
    <text evidence="1">The sequence shown here is derived from an EMBL/GenBank/DDBJ whole genome shotgun (WGS) entry which is preliminary data.</text>
</comment>
<reference evidence="2" key="1">
    <citation type="journal article" date="2024" name="Proc. Natl. Acad. Sci. U.S.A.">
        <title>Extraordinary preservation of gene collinearity over three hundred million years revealed in homosporous lycophytes.</title>
        <authorList>
            <person name="Li C."/>
            <person name="Wickell D."/>
            <person name="Kuo L.Y."/>
            <person name="Chen X."/>
            <person name="Nie B."/>
            <person name="Liao X."/>
            <person name="Peng D."/>
            <person name="Ji J."/>
            <person name="Jenkins J."/>
            <person name="Williams M."/>
            <person name="Shu S."/>
            <person name="Plott C."/>
            <person name="Barry K."/>
            <person name="Rajasekar S."/>
            <person name="Grimwood J."/>
            <person name="Han X."/>
            <person name="Sun S."/>
            <person name="Hou Z."/>
            <person name="He W."/>
            <person name="Dai G."/>
            <person name="Sun C."/>
            <person name="Schmutz J."/>
            <person name="Leebens-Mack J.H."/>
            <person name="Li F.W."/>
            <person name="Wang L."/>
        </authorList>
    </citation>
    <scope>NUCLEOTIDE SEQUENCE [LARGE SCALE GENOMIC DNA]</scope>
    <source>
        <strain evidence="2">cv. PW_Plant_1</strain>
    </source>
</reference>
<accession>A0ACC2A8Z0</accession>
<evidence type="ECO:0000313" key="2">
    <source>
        <dbReference type="Proteomes" id="UP001162992"/>
    </source>
</evidence>
<proteinExistence type="predicted"/>
<sequence length="421" mass="47043">MGRQPCCDKVGLKKGPWTEEEDRKLINFISRNGHGCWRMVPKLAGLLRCGKSCRLRWTNYLRPDLKRGFLTDAEENLIIDLHAVVGNRWSRIAVQLPGRTDNEIKNYWNTRIKKKLRQMGIDPNTHGPLASIDREGNVDEDLSSGVHSELTHDCSLPGTSISKQEFFDLKKTARVEEKINLNMLTPSKASSLEQFSVSEQSAPVGGQIQRQVRSRMTLFGPASPISVIPSHTQDDESEDSLLTKTRTSAERQIKCTCTKEVVDEYCTANCPMEMQVWQHSPSWSTLPYDLPLPTICMPESSEACSMFGRPSGYVESQVDAAALWNFGSVPPEAVSCSPSGSKSYSLKWNEEVSAPWEADAAATVLPSSYDAEAAEERSTSHLNGGQWLQQPEAYVPWMDSHMTEESTNQEMQKLAAILDEI</sequence>
<dbReference type="EMBL" id="CM055114">
    <property type="protein sequence ID" value="KAJ7513587.1"/>
    <property type="molecule type" value="Genomic_DNA"/>
</dbReference>
<name>A0ACC2A8Z0_DIPCM</name>